<feature type="domain" description="Flavodoxin-like fold" evidence="3">
    <location>
        <begin position="12"/>
        <end position="194"/>
    </location>
</feature>
<keyword evidence="2" id="KW-0560">Oxidoreductase</keyword>
<evidence type="ECO:0000256" key="2">
    <source>
        <dbReference type="ARBA" id="ARBA00023002"/>
    </source>
</evidence>
<dbReference type="SUPFAM" id="SSF52218">
    <property type="entry name" value="Flavoproteins"/>
    <property type="match status" value="1"/>
</dbReference>
<protein>
    <submittedName>
        <fullName evidence="4">NAD(P)H-dependent oxidoreductase</fullName>
    </submittedName>
</protein>
<reference evidence="4 5" key="1">
    <citation type="submission" date="2021-12" db="EMBL/GenBank/DDBJ databases">
        <title>Genome seq of p7.</title>
        <authorList>
            <person name="Seo T."/>
        </authorList>
    </citation>
    <scope>NUCLEOTIDE SEQUENCE [LARGE SCALE GENOMIC DNA]</scope>
    <source>
        <strain evidence="4 5">P7</strain>
    </source>
</reference>
<dbReference type="InterPro" id="IPR029039">
    <property type="entry name" value="Flavoprotein-like_sf"/>
</dbReference>
<evidence type="ECO:0000313" key="4">
    <source>
        <dbReference type="EMBL" id="MCE4537393.1"/>
    </source>
</evidence>
<dbReference type="EMBL" id="JAJTWT010000003">
    <property type="protein sequence ID" value="MCE4537393.1"/>
    <property type="molecule type" value="Genomic_DNA"/>
</dbReference>
<dbReference type="InterPro" id="IPR003680">
    <property type="entry name" value="Flavodoxin_fold"/>
</dbReference>
<evidence type="ECO:0000313" key="5">
    <source>
        <dbReference type="Proteomes" id="UP001201463"/>
    </source>
</evidence>
<dbReference type="Proteomes" id="UP001201463">
    <property type="component" value="Unassembled WGS sequence"/>
</dbReference>
<comment type="caution">
    <text evidence="4">The sequence shown here is derived from an EMBL/GenBank/DDBJ whole genome shotgun (WGS) entry which is preliminary data.</text>
</comment>
<organism evidence="4 5">
    <name type="scientific">Pelomonas caseinilytica</name>
    <dbReference type="NCBI Taxonomy" id="2906763"/>
    <lineage>
        <taxon>Bacteria</taxon>
        <taxon>Pseudomonadati</taxon>
        <taxon>Pseudomonadota</taxon>
        <taxon>Betaproteobacteria</taxon>
        <taxon>Burkholderiales</taxon>
        <taxon>Sphaerotilaceae</taxon>
        <taxon>Roseateles</taxon>
    </lineage>
</organism>
<evidence type="ECO:0000256" key="1">
    <source>
        <dbReference type="ARBA" id="ARBA00006252"/>
    </source>
</evidence>
<proteinExistence type="inferred from homology"/>
<evidence type="ECO:0000259" key="3">
    <source>
        <dbReference type="Pfam" id="PF02525"/>
    </source>
</evidence>
<dbReference type="RefSeq" id="WP_233391289.1">
    <property type="nucleotide sequence ID" value="NZ_JAJTWT010000003.1"/>
</dbReference>
<name>A0ABS8XEL9_9BURK</name>
<dbReference type="PANTHER" id="PTHR10204">
    <property type="entry name" value="NAD P H OXIDOREDUCTASE-RELATED"/>
    <property type="match status" value="1"/>
</dbReference>
<comment type="similarity">
    <text evidence="1">Belongs to the NAD(P)H dehydrogenase (quinone) family.</text>
</comment>
<dbReference type="Gene3D" id="3.40.50.360">
    <property type="match status" value="1"/>
</dbReference>
<dbReference type="InterPro" id="IPR051545">
    <property type="entry name" value="NAD(P)H_dehydrogenase_qn"/>
</dbReference>
<keyword evidence="5" id="KW-1185">Reference proteome</keyword>
<sequence>MDKFEEHAMPDRIAIIQAHPDPAGGHLCHALADAYTEGAIKAGREVRVVDVARLDFPLLRSPKDWHEGEVPPSLRPAQDTIRWADHLVFFFPLWLGDMPALLKGFLEQVARPGFAFEYVEGNPLGRKLLGGRSAHVVVTMGMPALVYRWIFRAHSVRSLERNVLGFVGIGPIHETLIGGVDGLGEAGVARWKQAMAELGGGDG</sequence>
<dbReference type="PANTHER" id="PTHR10204:SF34">
    <property type="entry name" value="NAD(P)H DEHYDROGENASE [QUINONE] 1 ISOFORM 1"/>
    <property type="match status" value="1"/>
</dbReference>
<gene>
    <name evidence="4" type="ORF">LXT12_09035</name>
</gene>
<dbReference type="Pfam" id="PF02525">
    <property type="entry name" value="Flavodoxin_2"/>
    <property type="match status" value="1"/>
</dbReference>
<accession>A0ABS8XEL9</accession>